<organism evidence="1 2">
    <name type="scientific">Staphylococcus haemolyticus</name>
    <dbReference type="NCBI Taxonomy" id="1283"/>
    <lineage>
        <taxon>Bacteria</taxon>
        <taxon>Bacillati</taxon>
        <taxon>Bacillota</taxon>
        <taxon>Bacilli</taxon>
        <taxon>Bacillales</taxon>
        <taxon>Staphylococcaceae</taxon>
        <taxon>Staphylococcus</taxon>
    </lineage>
</organism>
<reference evidence="1 2" key="1">
    <citation type="submission" date="2019-07" db="EMBL/GenBank/DDBJ databases">
        <title>Genome Sequencing and Assembly of Staphylococcus haemolyticus SDA2.</title>
        <authorList>
            <person name="Emmons C.B."/>
            <person name="Park C."/>
            <person name="Sevigny J.L."/>
            <person name="Andam C."/>
        </authorList>
    </citation>
    <scope>NUCLEOTIDE SEQUENCE [LARGE SCALE GENOMIC DNA]</scope>
    <source>
        <strain evidence="1 2">SDA2</strain>
    </source>
</reference>
<accession>A0AB38PIE6</accession>
<dbReference type="Proteomes" id="UP000316594">
    <property type="component" value="Unassembled WGS sequence"/>
</dbReference>
<proteinExistence type="predicted"/>
<evidence type="ECO:0000313" key="1">
    <source>
        <dbReference type="EMBL" id="TRL79240.1"/>
    </source>
</evidence>
<evidence type="ECO:0000313" key="2">
    <source>
        <dbReference type="Proteomes" id="UP000316594"/>
    </source>
</evidence>
<gene>
    <name evidence="1" type="ORF">FNL11_01910</name>
</gene>
<name>A0AB38PIE6_STAHA</name>
<dbReference type="EMBL" id="VJMP01000001">
    <property type="protein sequence ID" value="TRL79240.1"/>
    <property type="molecule type" value="Genomic_DNA"/>
</dbReference>
<protein>
    <submittedName>
        <fullName evidence="1">Uncharacterized protein</fullName>
    </submittedName>
</protein>
<comment type="caution">
    <text evidence="1">The sequence shown here is derived from an EMBL/GenBank/DDBJ whole genome shotgun (WGS) entry which is preliminary data.</text>
</comment>
<dbReference type="AlphaFoldDB" id="A0AB38PIE6"/>
<sequence>MNYKDRVTLYNQSESRYNPATKRKEVTREYIENVVCNRNCLTAENTRVEFGEITQDINVLRIPKVINYIPTHALIENREYKIVKVKHYQHTTSIFIREINP</sequence>